<keyword evidence="3" id="KW-1185">Reference proteome</keyword>
<comment type="caution">
    <text evidence="2">The sequence shown here is derived from an EMBL/GenBank/DDBJ whole genome shotgun (WGS) entry which is preliminary data.</text>
</comment>
<keyword evidence="1" id="KW-1133">Transmembrane helix</keyword>
<feature type="transmembrane region" description="Helical" evidence="1">
    <location>
        <begin position="217"/>
        <end position="234"/>
    </location>
</feature>
<proteinExistence type="predicted"/>
<organism evidence="2 3">
    <name type="scientific">Spirilliplanes yamanashiensis</name>
    <dbReference type="NCBI Taxonomy" id="42233"/>
    <lineage>
        <taxon>Bacteria</taxon>
        <taxon>Bacillati</taxon>
        <taxon>Actinomycetota</taxon>
        <taxon>Actinomycetes</taxon>
        <taxon>Micromonosporales</taxon>
        <taxon>Micromonosporaceae</taxon>
        <taxon>Spirilliplanes</taxon>
    </lineage>
</organism>
<dbReference type="Pfam" id="PF14023">
    <property type="entry name" value="Bestrophin-like"/>
    <property type="match status" value="1"/>
</dbReference>
<gene>
    <name evidence="2" type="ORF">Sya03_54580</name>
</gene>
<reference evidence="2" key="1">
    <citation type="submission" date="2021-01" db="EMBL/GenBank/DDBJ databases">
        <title>Whole genome shotgun sequence of Spirilliplanes yamanashiensis NBRC 15828.</title>
        <authorList>
            <person name="Komaki H."/>
            <person name="Tamura T."/>
        </authorList>
    </citation>
    <scope>NUCLEOTIDE SEQUENCE</scope>
    <source>
        <strain evidence="2">NBRC 15828</strain>
    </source>
</reference>
<feature type="transmembrane region" description="Helical" evidence="1">
    <location>
        <begin position="188"/>
        <end position="210"/>
    </location>
</feature>
<evidence type="ECO:0000313" key="2">
    <source>
        <dbReference type="EMBL" id="GIJ06106.1"/>
    </source>
</evidence>
<evidence type="ECO:0000256" key="1">
    <source>
        <dbReference type="SAM" id="Phobius"/>
    </source>
</evidence>
<feature type="transmembrane region" description="Helical" evidence="1">
    <location>
        <begin position="50"/>
        <end position="72"/>
    </location>
</feature>
<dbReference type="InterPro" id="IPR025333">
    <property type="entry name" value="DUF4239"/>
</dbReference>
<feature type="transmembrane region" description="Helical" evidence="1">
    <location>
        <begin position="12"/>
        <end position="29"/>
    </location>
</feature>
<evidence type="ECO:0000313" key="3">
    <source>
        <dbReference type="Proteomes" id="UP000652013"/>
    </source>
</evidence>
<dbReference type="AlphaFoldDB" id="A0A8J3YCA6"/>
<protein>
    <submittedName>
        <fullName evidence="2">Membrane protein</fullName>
    </submittedName>
</protein>
<name>A0A8J3YCA6_9ACTN</name>
<dbReference type="EMBL" id="BOOY01000038">
    <property type="protein sequence ID" value="GIJ06106.1"/>
    <property type="molecule type" value="Genomic_DNA"/>
</dbReference>
<dbReference type="Proteomes" id="UP000652013">
    <property type="component" value="Unassembled WGS sequence"/>
</dbReference>
<dbReference type="RefSeq" id="WP_203941295.1">
    <property type="nucleotide sequence ID" value="NZ_BAAAGJ010000014.1"/>
</dbReference>
<sequence>MELWLVRDVPAWLVGAVLILGLPAITLGLDAVIHRRLPHQRLGPHNEVTGVIVSVVGVAYAIVIGLCVVSLWEGYTAAKDTSRDEAAQLTALVPAAAVFGPDVQRTISDEVVRYESDIITDWEVRREEGAERRRTADLAGLTATVGALQPVTEPQRAFVRVAVERIGAAEVYHHDSDAEADDQRMSSVMWLGVLLSTAAIMAMSLFFGLADNAVRRILLALSSAVIATNLFLIIEMNYPYYGSFAVRPDAYEQVVEDLRRER</sequence>
<keyword evidence="1" id="KW-0812">Transmembrane</keyword>
<keyword evidence="1" id="KW-0472">Membrane</keyword>
<accession>A0A8J3YCA6</accession>